<evidence type="ECO:0000256" key="6">
    <source>
        <dbReference type="ARBA" id="ARBA00022694"/>
    </source>
</evidence>
<organism evidence="13 14">
    <name type="scientific">Deinococcus piscis</name>
    <dbReference type="NCBI Taxonomy" id="394230"/>
    <lineage>
        <taxon>Bacteria</taxon>
        <taxon>Thermotogati</taxon>
        <taxon>Deinococcota</taxon>
        <taxon>Deinococci</taxon>
        <taxon>Deinococcales</taxon>
        <taxon>Deinococcaceae</taxon>
        <taxon>Deinococcus</taxon>
    </lineage>
</organism>
<comment type="catalytic activity">
    <reaction evidence="11">
        <text>L-threonine + hydrogencarbonate + ATP = L-threonylcarbamoyladenylate + diphosphate + H2O</text>
        <dbReference type="Rhea" id="RHEA:36407"/>
        <dbReference type="ChEBI" id="CHEBI:15377"/>
        <dbReference type="ChEBI" id="CHEBI:17544"/>
        <dbReference type="ChEBI" id="CHEBI:30616"/>
        <dbReference type="ChEBI" id="CHEBI:33019"/>
        <dbReference type="ChEBI" id="CHEBI:57926"/>
        <dbReference type="ChEBI" id="CHEBI:73682"/>
        <dbReference type="EC" id="2.7.7.87"/>
    </reaction>
</comment>
<comment type="subcellular location">
    <subcellularLocation>
        <location evidence="1">Cytoplasm</location>
    </subcellularLocation>
</comment>
<keyword evidence="5" id="KW-0808">Transferase</keyword>
<evidence type="ECO:0000313" key="14">
    <source>
        <dbReference type="Proteomes" id="UP000632154"/>
    </source>
</evidence>
<evidence type="ECO:0000256" key="3">
    <source>
        <dbReference type="ARBA" id="ARBA00012584"/>
    </source>
</evidence>
<evidence type="ECO:0000256" key="11">
    <source>
        <dbReference type="ARBA" id="ARBA00048366"/>
    </source>
</evidence>
<dbReference type="InterPro" id="IPR017945">
    <property type="entry name" value="DHBP_synth_RibB-like_a/b_dom"/>
</dbReference>
<keyword evidence="9" id="KW-0067">ATP-binding</keyword>
<evidence type="ECO:0000259" key="12">
    <source>
        <dbReference type="PROSITE" id="PS51163"/>
    </source>
</evidence>
<gene>
    <name evidence="13" type="ORF">GCM10017783_08750</name>
</gene>
<evidence type="ECO:0000256" key="10">
    <source>
        <dbReference type="ARBA" id="ARBA00029774"/>
    </source>
</evidence>
<keyword evidence="14" id="KW-1185">Reference proteome</keyword>
<sequence>MKVLSSAPQCHDRSKTLALLTAFPTETVWGLGAPPSEEGWQALIQAKGRDPQQAFQVSCASPELALSWALHPEVLRPLTTFWPGPLTLVVQAQAGLPEYLAPGGWVGLRVPAHPAAQALLRESGGRLLTSSLNLSGQPVARSEAEARTLGLAGRFIAEGSQPPSGEASTVLRVSEAGWGVLRAGALPLDAVRAQLRGTALNELPLD</sequence>
<accession>A0ABQ3K150</accession>
<name>A0ABQ3K150_9DEIO</name>
<keyword evidence="8" id="KW-0547">Nucleotide-binding</keyword>
<evidence type="ECO:0000313" key="13">
    <source>
        <dbReference type="EMBL" id="GHF98973.1"/>
    </source>
</evidence>
<feature type="domain" description="YrdC-like" evidence="12">
    <location>
        <begin position="4"/>
        <end position="186"/>
    </location>
</feature>
<protein>
    <recommendedName>
        <fullName evidence="10">L-threonylcarbamoyladenylate synthase</fullName>
        <ecNumber evidence="3">2.7.7.87</ecNumber>
    </recommendedName>
    <alternativeName>
        <fullName evidence="10">L-threonylcarbamoyladenylate synthase</fullName>
    </alternativeName>
</protein>
<evidence type="ECO:0000256" key="5">
    <source>
        <dbReference type="ARBA" id="ARBA00022679"/>
    </source>
</evidence>
<evidence type="ECO:0000256" key="9">
    <source>
        <dbReference type="ARBA" id="ARBA00022840"/>
    </source>
</evidence>
<dbReference type="InterPro" id="IPR006070">
    <property type="entry name" value="Sua5-like_dom"/>
</dbReference>
<dbReference type="RefSeq" id="WP_189642453.1">
    <property type="nucleotide sequence ID" value="NZ_BNAL01000007.1"/>
</dbReference>
<dbReference type="PANTHER" id="PTHR17490:SF16">
    <property type="entry name" value="THREONYLCARBAMOYL-AMP SYNTHASE"/>
    <property type="match status" value="1"/>
</dbReference>
<keyword evidence="7" id="KW-0548">Nucleotidyltransferase</keyword>
<evidence type="ECO:0000256" key="4">
    <source>
        <dbReference type="ARBA" id="ARBA00022490"/>
    </source>
</evidence>
<dbReference type="PANTHER" id="PTHR17490">
    <property type="entry name" value="SUA5"/>
    <property type="match status" value="1"/>
</dbReference>
<dbReference type="PROSITE" id="PS51163">
    <property type="entry name" value="YRDC"/>
    <property type="match status" value="1"/>
</dbReference>
<dbReference type="Gene3D" id="3.90.870.10">
    <property type="entry name" value="DHBP synthase"/>
    <property type="match status" value="1"/>
</dbReference>
<dbReference type="Pfam" id="PF01300">
    <property type="entry name" value="Sua5_yciO_yrdC"/>
    <property type="match status" value="1"/>
</dbReference>
<proteinExistence type="inferred from homology"/>
<dbReference type="EC" id="2.7.7.87" evidence="3"/>
<evidence type="ECO:0000256" key="2">
    <source>
        <dbReference type="ARBA" id="ARBA00007663"/>
    </source>
</evidence>
<dbReference type="EMBL" id="BNAL01000007">
    <property type="protein sequence ID" value="GHF98973.1"/>
    <property type="molecule type" value="Genomic_DNA"/>
</dbReference>
<keyword evidence="4" id="KW-0963">Cytoplasm</keyword>
<keyword evidence="6" id="KW-0819">tRNA processing</keyword>
<dbReference type="Proteomes" id="UP000632154">
    <property type="component" value="Unassembled WGS sequence"/>
</dbReference>
<comment type="similarity">
    <text evidence="2">Belongs to the SUA5 family.</text>
</comment>
<comment type="caution">
    <text evidence="13">The sequence shown here is derived from an EMBL/GenBank/DDBJ whole genome shotgun (WGS) entry which is preliminary data.</text>
</comment>
<reference evidence="14" key="1">
    <citation type="journal article" date="2019" name="Int. J. Syst. Evol. Microbiol.">
        <title>The Global Catalogue of Microorganisms (GCM) 10K type strain sequencing project: providing services to taxonomists for standard genome sequencing and annotation.</title>
        <authorList>
            <consortium name="The Broad Institute Genomics Platform"/>
            <consortium name="The Broad Institute Genome Sequencing Center for Infectious Disease"/>
            <person name="Wu L."/>
            <person name="Ma J."/>
        </authorList>
    </citation>
    <scope>NUCLEOTIDE SEQUENCE [LARGE SCALE GENOMIC DNA]</scope>
    <source>
        <strain evidence="14">CGMCC 1.18439</strain>
    </source>
</reference>
<dbReference type="SUPFAM" id="SSF55821">
    <property type="entry name" value="YrdC/RibB"/>
    <property type="match status" value="1"/>
</dbReference>
<evidence type="ECO:0000256" key="1">
    <source>
        <dbReference type="ARBA" id="ARBA00004496"/>
    </source>
</evidence>
<evidence type="ECO:0000256" key="8">
    <source>
        <dbReference type="ARBA" id="ARBA00022741"/>
    </source>
</evidence>
<evidence type="ECO:0000256" key="7">
    <source>
        <dbReference type="ARBA" id="ARBA00022695"/>
    </source>
</evidence>
<dbReference type="InterPro" id="IPR050156">
    <property type="entry name" value="TC-AMP_synthase_SUA5"/>
</dbReference>